<evidence type="ECO:0000313" key="2">
    <source>
        <dbReference type="EMBL" id="AIZ17071.1"/>
    </source>
</evidence>
<dbReference type="RefSeq" id="WP_039172010.1">
    <property type="nucleotide sequence ID" value="NZ_CP007457.1"/>
</dbReference>
<name>A0A0A7IAL5_9BIFI</name>
<feature type="domain" description="Helix-turn-helix" evidence="1">
    <location>
        <begin position="14"/>
        <end position="64"/>
    </location>
</feature>
<sequence length="66" mass="7515">MDQVLHITAEPIALRVKDAARYMGVKDPDYVRTLVDQGYLRARKAPGTKTMLISVQSIHDYLGDRR</sequence>
<dbReference type="KEGG" id="bpsp:AH67_05335"/>
<organism evidence="2 3">
    <name type="scientific">Bifidobacterium pseudolongum PV8-2</name>
    <dbReference type="NCBI Taxonomy" id="1447715"/>
    <lineage>
        <taxon>Bacteria</taxon>
        <taxon>Bacillati</taxon>
        <taxon>Actinomycetota</taxon>
        <taxon>Actinomycetes</taxon>
        <taxon>Bifidobacteriales</taxon>
        <taxon>Bifidobacteriaceae</taxon>
        <taxon>Bifidobacterium</taxon>
    </lineage>
</organism>
<dbReference type="AlphaFoldDB" id="A0A0A7IAL5"/>
<dbReference type="Pfam" id="PF12728">
    <property type="entry name" value="HTH_17"/>
    <property type="match status" value="1"/>
</dbReference>
<dbReference type="HOGENOM" id="CLU_2822488_0_0_11"/>
<dbReference type="Proteomes" id="UP000030636">
    <property type="component" value="Chromosome"/>
</dbReference>
<keyword evidence="3" id="KW-1185">Reference proteome</keyword>
<reference evidence="2 3" key="1">
    <citation type="journal article" date="2015" name="Genome Announc.">
        <title>Bifidobacterium pseudolongum Strain PV8-2, Isolated from a Stool Sample of an Anemic Kenyan Infant.</title>
        <authorList>
            <person name="Vazquez-Gutierrez P."/>
            <person name="Lacroix C."/>
            <person name="Chassard C."/>
            <person name="Klumpp J."/>
            <person name="Stevens M.J."/>
            <person name="Jans C."/>
        </authorList>
    </citation>
    <scope>NUCLEOTIDE SEQUENCE [LARGE SCALE GENOMIC DNA]</scope>
    <source>
        <strain evidence="2 3">PV8-2</strain>
    </source>
</reference>
<accession>A0A0A7IAL5</accession>
<evidence type="ECO:0000313" key="3">
    <source>
        <dbReference type="Proteomes" id="UP000030636"/>
    </source>
</evidence>
<dbReference type="OrthoDB" id="3240453at2"/>
<gene>
    <name evidence="2" type="ORF">AH67_05335</name>
</gene>
<proteinExistence type="predicted"/>
<protein>
    <recommendedName>
        <fullName evidence="1">Helix-turn-helix domain-containing protein</fullName>
    </recommendedName>
</protein>
<evidence type="ECO:0000259" key="1">
    <source>
        <dbReference type="Pfam" id="PF12728"/>
    </source>
</evidence>
<dbReference type="InterPro" id="IPR041657">
    <property type="entry name" value="HTH_17"/>
</dbReference>
<dbReference type="STRING" id="1447715.AH67_05335"/>
<dbReference type="EMBL" id="CP007457">
    <property type="protein sequence ID" value="AIZ17071.1"/>
    <property type="molecule type" value="Genomic_DNA"/>
</dbReference>